<dbReference type="EMBL" id="PP410068">
    <property type="protein sequence ID" value="WZK92844.1"/>
    <property type="molecule type" value="Genomic_DNA"/>
</dbReference>
<keyword evidence="2" id="KW-0812">Transmembrane</keyword>
<reference evidence="3" key="1">
    <citation type="journal article" date="2024" name="Microbiol. Spectr.">
        <title>Full-genome sequencing of dozens of new DNA viruses found in Spanish bat feces.</title>
        <authorList>
            <person name="Buigues J."/>
            <person name="Vinals A."/>
            <person name="Martinez-Recio R."/>
            <person name="Monros J.S."/>
            <person name="Sanjuan R."/>
            <person name="Cuevas J.M."/>
        </authorList>
    </citation>
    <scope>NUCLEOTIDE SEQUENCE</scope>
    <source>
        <strain evidence="3">MAVG44</strain>
    </source>
</reference>
<evidence type="ECO:0000313" key="3">
    <source>
        <dbReference type="EMBL" id="WZK92844.1"/>
    </source>
</evidence>
<evidence type="ECO:0000256" key="2">
    <source>
        <dbReference type="SAM" id="Phobius"/>
    </source>
</evidence>
<reference evidence="3" key="2">
    <citation type="submission" date="2024-02" db="EMBL/GenBank/DDBJ databases">
        <authorList>
            <person name="Buigues J."/>
            <person name="Vinals A."/>
            <person name="Martinez-Recio R."/>
            <person name="S Monros J."/>
            <person name="Sanjuan R."/>
            <person name="Cuevas J.M."/>
        </authorList>
    </citation>
    <scope>NUCLEOTIDE SEQUENCE</scope>
    <source>
        <strain evidence="3">MAVG44</strain>
    </source>
</reference>
<organism evidence="3">
    <name type="scientific">Pipistrellus pipistrellus adenovirus</name>
    <dbReference type="NCBI Taxonomy" id="3140007"/>
    <lineage>
        <taxon>Viruses</taxon>
        <taxon>Varidnaviria</taxon>
        <taxon>Bamfordvirae</taxon>
        <taxon>Preplasmiviricota</taxon>
        <taxon>Polisuviricotina</taxon>
        <taxon>Pharingeaviricetes</taxon>
        <taxon>Rowavirales</taxon>
        <taxon>Adenoviridae</taxon>
    </lineage>
</organism>
<proteinExistence type="predicted"/>
<protein>
    <submittedName>
        <fullName evidence="3">E3 protein</fullName>
    </submittedName>
</protein>
<keyword evidence="2" id="KW-0472">Membrane</keyword>
<keyword evidence="2" id="KW-1133">Transmembrane helix</keyword>
<name>A0AAU6S552_9ADEN</name>
<feature type="region of interest" description="Disordered" evidence="1">
    <location>
        <begin position="592"/>
        <end position="644"/>
    </location>
</feature>
<accession>A0AAU6S552</accession>
<feature type="transmembrane region" description="Helical" evidence="2">
    <location>
        <begin position="1169"/>
        <end position="1188"/>
    </location>
</feature>
<evidence type="ECO:0000256" key="1">
    <source>
        <dbReference type="SAM" id="MobiDB-lite"/>
    </source>
</evidence>
<sequence>MIALLLLLGLIGGCHPQVFKDSSHMTAVSGGKPVELLYSDNFLHDSVRTWQTIAHWYLNKSYEMCPPQPLKNRHQRWWFQAFDSGTKNILIHADGKRMLRFVPGVDLNNKGCLVLKNLTENWYGRFLYAPNSRVEARWIFKNPAGFSRPSRPSLVFTPVVANPDQMLTLCLPMEDALQAKSIRWHYVETGKRAQEFAYRYDSSYRWLGYPYSQFTAQNVFRWGHHAIFYTDGCVRTMLRDNTFIFATTASDSAGNNNIRRYIWKGYRSEGEKSNTYPRLGVLGLLKNPNTFYETGPTEYWYLGSSQHMAYSDWEPKIFVNQSWTRGEDITLCSKVHQRRERGVWYFIPWWDSKDYKNAHLVAAIKDPTFTDSRSVWHANPIVSPGIRISGDGHCLTIRSMDNDLAGSWIHFFNKRYWRSTVIDLNPTSDAKPPTDTYRQTAVSLGQRDVWLCPRRDGQMTWTEIKITLSDPLVNNEVLIFHRYIDWKTHPHNHWLNGYMSFEYRVRYAHHPDQTACVVIKEINWETLGIYRISFRHVQGRSWTETVDFVSNSMPTISPPDSTTTLPTTIAPEITTATPEVSTTTIAPETTIALRDPTTPPSNFEYNVEDSQELDNNPPDQGYVTVYPDGREEDEEDELYSQGRSRRRRSLCDGCRSTNWAFNTKYIHLHKSVALQGERREGCYLTWVSPEGTPMVTIDLNDTLNWYAPKGSRWHSDNYLVNTETGNMHIKDFKREDQGVWKGLLSCQETKRSRSIITRLVLVNTIEHIKADMFASVNFSIPMDAEEASVRVSVNGHKPDCLLPPKRCRFNPNSQAFELNFFMPGDDGVWVFEHQTPGQEPFVKVYTLRTNTPEGCVDIKKADQGLMIVGLHPNLFQQRPIKVLWFRQDSEEGTVLTPVARMEGGYQKEKMVEGVFPFFNGNLWVPPELCGLYWALVYSPGEYHLPMSLHLFRAECEEPAEKDQAYFCPAIASFKNVGELIESPFPSFEMGNHTVVDLLRNPFQNNYKTLCFAHGGHSLWDKAKGVNVSCYFDGSYTVNRNRDCGHHLTLAFEKGGKPSTARLLRNYISCGPRRNRRDVVALRTSGKALEVFFETGIYVNSTDALDSLLNLTDHHLKRMAATLANLSSHLSQRRAIPPITEAAVTPDALHQDSPPLVVFPISNFNSSSSFIVLASLLILCLFFTLWLLCKWKKQKRDLQLARRFSEHNPEYAELIKNPIYNPEK</sequence>